<dbReference type="OrthoDB" id="3647650at2"/>
<organism evidence="4 5">
    <name type="scientific">Marinicauda algicola</name>
    <dbReference type="NCBI Taxonomy" id="2029849"/>
    <lineage>
        <taxon>Bacteria</taxon>
        <taxon>Pseudomonadati</taxon>
        <taxon>Pseudomonadota</taxon>
        <taxon>Alphaproteobacteria</taxon>
        <taxon>Maricaulales</taxon>
        <taxon>Maricaulaceae</taxon>
        <taxon>Marinicauda</taxon>
    </lineage>
</organism>
<keyword evidence="2" id="KW-0732">Signal</keyword>
<dbReference type="Proteomes" id="UP000308054">
    <property type="component" value="Unassembled WGS sequence"/>
</dbReference>
<feature type="domain" description="Dienelactone hydrolase" evidence="3">
    <location>
        <begin position="203"/>
        <end position="275"/>
    </location>
</feature>
<dbReference type="SUPFAM" id="SSF53474">
    <property type="entry name" value="alpha/beta-Hydrolases"/>
    <property type="match status" value="1"/>
</dbReference>
<reference evidence="4 5" key="1">
    <citation type="journal article" date="2017" name="Int. J. Syst. Evol. Microbiol.">
        <title>Marinicauda algicola sp. nov., isolated from a marine red alga Rhodosorus marinus.</title>
        <authorList>
            <person name="Jeong S.E."/>
            <person name="Jeon S.H."/>
            <person name="Chun B.H."/>
            <person name="Kim D.W."/>
            <person name="Jeon C.O."/>
        </authorList>
    </citation>
    <scope>NUCLEOTIDE SEQUENCE [LARGE SCALE GENOMIC DNA]</scope>
    <source>
        <strain evidence="4 5">JCM 31718</strain>
    </source>
</reference>
<comment type="caution">
    <text evidence="4">The sequence shown here is derived from an EMBL/GenBank/DDBJ whole genome shotgun (WGS) entry which is preliminary data.</text>
</comment>
<accession>A0A4S2H0Y9</accession>
<dbReference type="PANTHER" id="PTHR22946:SF9">
    <property type="entry name" value="POLYKETIDE TRANSFERASE AF380"/>
    <property type="match status" value="1"/>
</dbReference>
<gene>
    <name evidence="4" type="ORF">E5163_08170</name>
</gene>
<name>A0A4S2H0Y9_9PROT</name>
<evidence type="ECO:0000256" key="1">
    <source>
        <dbReference type="ARBA" id="ARBA00022801"/>
    </source>
</evidence>
<dbReference type="InterPro" id="IPR029058">
    <property type="entry name" value="AB_hydrolase_fold"/>
</dbReference>
<feature type="signal peptide" evidence="2">
    <location>
        <begin position="1"/>
        <end position="24"/>
    </location>
</feature>
<evidence type="ECO:0000313" key="4">
    <source>
        <dbReference type="EMBL" id="TGY89094.1"/>
    </source>
</evidence>
<feature type="chain" id="PRO_5020488528" description="Dienelactone hydrolase domain-containing protein" evidence="2">
    <location>
        <begin position="25"/>
        <end position="291"/>
    </location>
</feature>
<dbReference type="EMBL" id="SRXW01000002">
    <property type="protein sequence ID" value="TGY89094.1"/>
    <property type="molecule type" value="Genomic_DNA"/>
</dbReference>
<dbReference type="RefSeq" id="WP_135995633.1">
    <property type="nucleotide sequence ID" value="NZ_CP071057.1"/>
</dbReference>
<evidence type="ECO:0000313" key="5">
    <source>
        <dbReference type="Proteomes" id="UP000308054"/>
    </source>
</evidence>
<dbReference type="InterPro" id="IPR002925">
    <property type="entry name" value="Dienelactn_hydro"/>
</dbReference>
<evidence type="ECO:0000256" key="2">
    <source>
        <dbReference type="SAM" id="SignalP"/>
    </source>
</evidence>
<dbReference type="GO" id="GO:0052689">
    <property type="term" value="F:carboxylic ester hydrolase activity"/>
    <property type="evidence" value="ECO:0007669"/>
    <property type="project" value="UniProtKB-ARBA"/>
</dbReference>
<dbReference type="InterPro" id="IPR050261">
    <property type="entry name" value="FrsA_esterase"/>
</dbReference>
<keyword evidence="1" id="KW-0378">Hydrolase</keyword>
<dbReference type="AlphaFoldDB" id="A0A4S2H0Y9"/>
<dbReference type="Pfam" id="PF01738">
    <property type="entry name" value="DLH"/>
    <property type="match status" value="1"/>
</dbReference>
<dbReference type="PANTHER" id="PTHR22946">
    <property type="entry name" value="DIENELACTONE HYDROLASE DOMAIN-CONTAINING PROTEIN-RELATED"/>
    <property type="match status" value="1"/>
</dbReference>
<proteinExistence type="predicted"/>
<protein>
    <recommendedName>
        <fullName evidence="3">Dienelactone hydrolase domain-containing protein</fullName>
    </recommendedName>
</protein>
<keyword evidence="5" id="KW-1185">Reference proteome</keyword>
<evidence type="ECO:0000259" key="3">
    <source>
        <dbReference type="Pfam" id="PF01738"/>
    </source>
</evidence>
<dbReference type="Gene3D" id="3.40.50.1820">
    <property type="entry name" value="alpha/beta hydrolase"/>
    <property type="match status" value="1"/>
</dbReference>
<sequence>MKARAAAVLASLALAGAVAGFALAPARGDGLAGRIARLQPHVDIQLPEGADGPAASVLLFSGCGGVQQVQQDYADAAKAEGVAAVIVDSHAARGIGRLAARLTVCTALRLRGQERAGDVLAALEIVRADERLDPDRVALAGWSHGGWTLLDAASYVATSTPPPGFETLPQGALSGVAGMLLIYPYCGGIIRADSHPMPGDLAIRAWLVERDAVADPDDCKGLFEAWDAGGARIRWTLYPGLTHAFDAPDQPWDPRMEYDAQAARDAHARFREWLAVRLAPETGLAADDTAQ</sequence>